<protein>
    <submittedName>
        <fullName evidence="1">Uncharacterized protein</fullName>
    </submittedName>
</protein>
<accession>S7J3F8</accession>
<organism evidence="1 2">
    <name type="scientific">Chlamydia ibidis</name>
    <dbReference type="NCBI Taxonomy" id="1405396"/>
    <lineage>
        <taxon>Bacteria</taxon>
        <taxon>Pseudomonadati</taxon>
        <taxon>Chlamydiota</taxon>
        <taxon>Chlamydiia</taxon>
        <taxon>Chlamydiales</taxon>
        <taxon>Chlamydiaceae</taxon>
        <taxon>Chlamydia/Chlamydophila group</taxon>
        <taxon>Chlamydia</taxon>
    </lineage>
</organism>
<dbReference type="HOGENOM" id="CLU_131228_5_0_0"/>
<comment type="caution">
    <text evidence="1">The sequence shown here is derived from an EMBL/GenBank/DDBJ whole genome shotgun (WGS) entry which is preliminary data.</text>
</comment>
<name>S7J3F8_9CHLA</name>
<proteinExistence type="predicted"/>
<dbReference type="Proteomes" id="UP000016200">
    <property type="component" value="Unassembled WGS sequence"/>
</dbReference>
<evidence type="ECO:0000313" key="1">
    <source>
        <dbReference type="EMBL" id="EPP34954.1"/>
    </source>
</evidence>
<sequence length="53" mass="6102">MKIPRILFANSSFKQKSGGFSSRIPNLSENHVFSLEIRHISKNHAFSIRKFPT</sequence>
<gene>
    <name evidence="1" type="ORF">CP10139811_1210</name>
</gene>
<reference evidence="1 2" key="1">
    <citation type="submission" date="2013-04" db="EMBL/GenBank/DDBJ databases">
        <title>Genome sequence of Chlamydia psittaci 10-1398/11.</title>
        <authorList>
            <person name="Huot-Creasy H."/>
            <person name="McCracken C.L."/>
            <person name="Humphries M."/>
            <person name="Sachse K."/>
            <person name="Laroucau K."/>
            <person name="Bavoil P."/>
            <person name="Myers G.S."/>
        </authorList>
    </citation>
    <scope>NUCLEOTIDE SEQUENCE [LARGE SCALE GENOMIC DNA]</scope>
    <source>
        <strain evidence="1 2">10_1398_11</strain>
    </source>
</reference>
<dbReference type="EMBL" id="ATNB01000136">
    <property type="protein sequence ID" value="EPP34954.1"/>
    <property type="molecule type" value="Genomic_DNA"/>
</dbReference>
<evidence type="ECO:0000313" key="2">
    <source>
        <dbReference type="Proteomes" id="UP000016200"/>
    </source>
</evidence>
<dbReference type="AlphaFoldDB" id="S7J3F8"/>